<name>A0A9D9DEC9_9FIRM</name>
<comment type="caution">
    <text evidence="2">The sequence shown here is derived from an EMBL/GenBank/DDBJ whole genome shotgun (WGS) entry which is preliminary data.</text>
</comment>
<reference evidence="2" key="1">
    <citation type="submission" date="2020-10" db="EMBL/GenBank/DDBJ databases">
        <authorList>
            <person name="Gilroy R."/>
        </authorList>
    </citation>
    <scope>NUCLEOTIDE SEQUENCE</scope>
    <source>
        <strain evidence="2">17113</strain>
    </source>
</reference>
<gene>
    <name evidence="2" type="ORF">IAC61_01625</name>
</gene>
<feature type="transmembrane region" description="Helical" evidence="1">
    <location>
        <begin position="75"/>
        <end position="99"/>
    </location>
</feature>
<sequence length="206" mass="23352">MNWRLYLKHRKNKILAVSLSTIAFLMLASSFALEVSLVGASFTSLWNYLLYFLSYGMILFYNIRNDNNAYRGITLFVFFMAFDQIWSVFMGGIDLAILFNMANPLSIVINVFYLALVLAGGVIGFMLYAKIARYMVDPLASFRKVRIFAIVYAAILLVLFGLSLWSIFFFLGDVGSLALSSLILLPLSEVIMAVAILFTLERLRRI</sequence>
<feature type="transmembrane region" description="Helical" evidence="1">
    <location>
        <begin position="48"/>
        <end position="63"/>
    </location>
</feature>
<organism evidence="2 3">
    <name type="scientific">Candidatus Alloenteromonas pullistercoris</name>
    <dbReference type="NCBI Taxonomy" id="2840785"/>
    <lineage>
        <taxon>Bacteria</taxon>
        <taxon>Bacillati</taxon>
        <taxon>Bacillota</taxon>
        <taxon>Bacillota incertae sedis</taxon>
        <taxon>Candidatus Alloenteromonas</taxon>
    </lineage>
</organism>
<evidence type="ECO:0000313" key="3">
    <source>
        <dbReference type="Proteomes" id="UP000823634"/>
    </source>
</evidence>
<dbReference type="Proteomes" id="UP000823634">
    <property type="component" value="Unassembled WGS sequence"/>
</dbReference>
<feature type="transmembrane region" description="Helical" evidence="1">
    <location>
        <begin position="105"/>
        <end position="128"/>
    </location>
</feature>
<dbReference type="AlphaFoldDB" id="A0A9D9DEC9"/>
<dbReference type="EMBL" id="JADINA010000012">
    <property type="protein sequence ID" value="MBO8426002.1"/>
    <property type="molecule type" value="Genomic_DNA"/>
</dbReference>
<proteinExistence type="predicted"/>
<evidence type="ECO:0000313" key="2">
    <source>
        <dbReference type="EMBL" id="MBO8426002.1"/>
    </source>
</evidence>
<keyword evidence="1" id="KW-1133">Transmembrane helix</keyword>
<feature type="transmembrane region" description="Helical" evidence="1">
    <location>
        <begin position="177"/>
        <end position="200"/>
    </location>
</feature>
<accession>A0A9D9DEC9</accession>
<keyword evidence="1" id="KW-0472">Membrane</keyword>
<reference evidence="2" key="2">
    <citation type="journal article" date="2021" name="PeerJ">
        <title>Extensive microbial diversity within the chicken gut microbiome revealed by metagenomics and culture.</title>
        <authorList>
            <person name="Gilroy R."/>
            <person name="Ravi A."/>
            <person name="Getino M."/>
            <person name="Pursley I."/>
            <person name="Horton D.L."/>
            <person name="Alikhan N.F."/>
            <person name="Baker D."/>
            <person name="Gharbi K."/>
            <person name="Hall N."/>
            <person name="Watson M."/>
            <person name="Adriaenssens E.M."/>
            <person name="Foster-Nyarko E."/>
            <person name="Jarju S."/>
            <person name="Secka A."/>
            <person name="Antonio M."/>
            <person name="Oren A."/>
            <person name="Chaudhuri R.R."/>
            <person name="La Ragione R."/>
            <person name="Hildebrand F."/>
            <person name="Pallen M.J."/>
        </authorList>
    </citation>
    <scope>NUCLEOTIDE SEQUENCE</scope>
    <source>
        <strain evidence="2">17113</strain>
    </source>
</reference>
<evidence type="ECO:0000256" key="1">
    <source>
        <dbReference type="SAM" id="Phobius"/>
    </source>
</evidence>
<protein>
    <submittedName>
        <fullName evidence="2">Uncharacterized protein</fullName>
    </submittedName>
</protein>
<keyword evidence="1" id="KW-0812">Transmembrane</keyword>
<feature type="transmembrane region" description="Helical" evidence="1">
    <location>
        <begin position="149"/>
        <end position="171"/>
    </location>
</feature>